<evidence type="ECO:0000259" key="5">
    <source>
        <dbReference type="Pfam" id="PF00890"/>
    </source>
</evidence>
<evidence type="ECO:0000313" key="7">
    <source>
        <dbReference type="Proteomes" id="UP000566324"/>
    </source>
</evidence>
<dbReference type="Proteomes" id="UP000566324">
    <property type="component" value="Unassembled WGS sequence"/>
</dbReference>
<dbReference type="SUPFAM" id="SSF56425">
    <property type="entry name" value="Succinate dehydrogenase/fumarate reductase flavoprotein, catalytic domain"/>
    <property type="match status" value="1"/>
</dbReference>
<dbReference type="AlphaFoldDB" id="A0A7W7B0X8"/>
<sequence length="559" mass="60028">MNPPANFDLGYDAIAPRITDAADQERWDEACDVLVVGMGIAGVSAALATSETGGGRSVLVIDRFNGGGSSSLSGGVVYAGGGTKVQREAGVDDPTEAMLAYLVEETGGAVSTETLRRFCTTSPEMIEWLEGHGVRFSSKVAPRKASYPTRDGYLYLSGNETVQVYADHIPAAPRGHRVVAAPNLSERFLYRGGASLMMTLIRALRAAPGVREILHCRVDRLVVDKAGRVVGVDVYQIPVGFNAWRHGKLQRISSHIALGDSKLAKWAWRKAASIEKRHARRRTITVRERTILAAGGFMRNRAMVQHHAATYLDATPLGAQGDVGSGIRLGQGVGGVTAYMDSVSAWRFINPPYVWMRGIMISRRGERLTNEEQYGARLGAALFEKAEGRGWLILDSKIVEDGERELKLPETWIFQRMIARAMLKNGKKAVTVADLEKQLEITDGGLQKAVERYNQDIAASAPDEFGKSRDLCAPLLTGPFYAVDVSSDVAGSPILAISLGGLAIDENTGAVLGTDNKPIAGLFAAGRSAVGLCSKSYISGLSLADGIFSGRRAGSFICQ</sequence>
<accession>A0A7W7B0X8</accession>
<dbReference type="PANTHER" id="PTHR43400:SF10">
    <property type="entry name" value="3-OXOSTEROID 1-DEHYDROGENASE"/>
    <property type="match status" value="1"/>
</dbReference>
<dbReference type="InterPro" id="IPR036188">
    <property type="entry name" value="FAD/NAD-bd_sf"/>
</dbReference>
<dbReference type="RefSeq" id="WP_184067665.1">
    <property type="nucleotide sequence ID" value="NZ_JACHNZ010000015.1"/>
</dbReference>
<protein>
    <submittedName>
        <fullName evidence="6">3-oxo-5alpha-steroid 4-dehydrogenase</fullName>
        <ecNumber evidence="6">1.3.99.5</ecNumber>
    </submittedName>
</protein>
<dbReference type="SUPFAM" id="SSF51905">
    <property type="entry name" value="FAD/NAD(P)-binding domain"/>
    <property type="match status" value="1"/>
</dbReference>
<feature type="domain" description="FAD-dependent oxidoreductase 2 FAD-binding" evidence="5">
    <location>
        <begin position="32"/>
        <end position="529"/>
    </location>
</feature>
<keyword evidence="7" id="KW-1185">Reference proteome</keyword>
<dbReference type="GO" id="GO:0008202">
    <property type="term" value="P:steroid metabolic process"/>
    <property type="evidence" value="ECO:0007669"/>
    <property type="project" value="UniProtKB-ARBA"/>
</dbReference>
<comment type="caution">
    <text evidence="6">The sequence shown here is derived from an EMBL/GenBank/DDBJ whole genome shotgun (WGS) entry which is preliminary data.</text>
</comment>
<dbReference type="InterPro" id="IPR003953">
    <property type="entry name" value="FAD-dep_OxRdtase_2_FAD-bd"/>
</dbReference>
<keyword evidence="4 6" id="KW-0560">Oxidoreductase</keyword>
<dbReference type="EC" id="1.3.99.5" evidence="6"/>
<evidence type="ECO:0000256" key="1">
    <source>
        <dbReference type="ARBA" id="ARBA00001974"/>
    </source>
</evidence>
<dbReference type="NCBIfam" id="NF005511">
    <property type="entry name" value="PRK07121.1-4"/>
    <property type="match status" value="1"/>
</dbReference>
<evidence type="ECO:0000256" key="2">
    <source>
        <dbReference type="ARBA" id="ARBA00022630"/>
    </source>
</evidence>
<dbReference type="Gene3D" id="3.90.700.10">
    <property type="entry name" value="Succinate dehydrogenase/fumarate reductase flavoprotein, catalytic domain"/>
    <property type="match status" value="1"/>
</dbReference>
<dbReference type="InterPro" id="IPR027477">
    <property type="entry name" value="Succ_DH/fumarate_Rdtase_cat_sf"/>
</dbReference>
<evidence type="ECO:0000256" key="4">
    <source>
        <dbReference type="ARBA" id="ARBA00023002"/>
    </source>
</evidence>
<name>A0A7W7B0X8_9SPHN</name>
<dbReference type="Gene3D" id="3.50.50.60">
    <property type="entry name" value="FAD/NAD(P)-binding domain"/>
    <property type="match status" value="2"/>
</dbReference>
<evidence type="ECO:0000313" key="6">
    <source>
        <dbReference type="EMBL" id="MBB4631981.1"/>
    </source>
</evidence>
<organism evidence="6 7">
    <name type="scientific">Sphingosinicella soli</name>
    <dbReference type="NCBI Taxonomy" id="333708"/>
    <lineage>
        <taxon>Bacteria</taxon>
        <taxon>Pseudomonadati</taxon>
        <taxon>Pseudomonadota</taxon>
        <taxon>Alphaproteobacteria</taxon>
        <taxon>Sphingomonadales</taxon>
        <taxon>Sphingosinicellaceae</taxon>
        <taxon>Sphingosinicella</taxon>
    </lineage>
</organism>
<dbReference type="InterPro" id="IPR050315">
    <property type="entry name" value="FAD-oxidoreductase_2"/>
</dbReference>
<dbReference type="EMBL" id="JACHNZ010000015">
    <property type="protein sequence ID" value="MBB4631981.1"/>
    <property type="molecule type" value="Genomic_DNA"/>
</dbReference>
<keyword evidence="3" id="KW-0274">FAD</keyword>
<dbReference type="Pfam" id="PF00890">
    <property type="entry name" value="FAD_binding_2"/>
    <property type="match status" value="1"/>
</dbReference>
<evidence type="ECO:0000256" key="3">
    <source>
        <dbReference type="ARBA" id="ARBA00022827"/>
    </source>
</evidence>
<dbReference type="GO" id="GO:0003865">
    <property type="term" value="F:3-oxo-5-alpha-steroid 4-dehydrogenase activity"/>
    <property type="evidence" value="ECO:0007669"/>
    <property type="project" value="UniProtKB-EC"/>
</dbReference>
<gene>
    <name evidence="6" type="ORF">GGQ98_001598</name>
</gene>
<keyword evidence="2" id="KW-0285">Flavoprotein</keyword>
<comment type="cofactor">
    <cofactor evidence="1">
        <name>FAD</name>
        <dbReference type="ChEBI" id="CHEBI:57692"/>
    </cofactor>
</comment>
<reference evidence="6 7" key="1">
    <citation type="submission" date="2020-08" db="EMBL/GenBank/DDBJ databases">
        <title>Genomic Encyclopedia of Type Strains, Phase IV (KMG-IV): sequencing the most valuable type-strain genomes for metagenomic binning, comparative biology and taxonomic classification.</title>
        <authorList>
            <person name="Goeker M."/>
        </authorList>
    </citation>
    <scope>NUCLEOTIDE SEQUENCE [LARGE SCALE GENOMIC DNA]</scope>
    <source>
        <strain evidence="6 7">DSM 17328</strain>
    </source>
</reference>
<proteinExistence type="predicted"/>
<dbReference type="PANTHER" id="PTHR43400">
    <property type="entry name" value="FUMARATE REDUCTASE"/>
    <property type="match status" value="1"/>
</dbReference>